<dbReference type="InterPro" id="IPR016460">
    <property type="entry name" value="COPB1"/>
</dbReference>
<evidence type="ECO:0000256" key="13">
    <source>
        <dbReference type="SAM" id="MobiDB-lite"/>
    </source>
</evidence>
<dbReference type="Pfam" id="PF14806">
    <property type="entry name" value="Coatomer_b_Cpla"/>
    <property type="match status" value="1"/>
</dbReference>
<protein>
    <recommendedName>
        <fullName evidence="2 12">Coatomer subunit beta</fullName>
    </recommendedName>
    <alternativeName>
        <fullName evidence="11 12">Beta-coat protein</fullName>
    </alternativeName>
</protein>
<evidence type="ECO:0000256" key="3">
    <source>
        <dbReference type="ARBA" id="ARBA00022448"/>
    </source>
</evidence>
<accession>A0A7M7KR82</accession>
<feature type="domain" description="Coatomer beta subunit appendage platform" evidence="16">
    <location>
        <begin position="829"/>
        <end position="962"/>
    </location>
</feature>
<dbReference type="InterPro" id="IPR016024">
    <property type="entry name" value="ARM-type_fold"/>
</dbReference>
<dbReference type="InParanoid" id="A0A7M7KR82"/>
<evidence type="ECO:0000256" key="10">
    <source>
        <dbReference type="ARBA" id="ARBA00023329"/>
    </source>
</evidence>
<feature type="region of interest" description="Disordered" evidence="13">
    <location>
        <begin position="976"/>
        <end position="999"/>
    </location>
</feature>
<dbReference type="GO" id="GO:0006891">
    <property type="term" value="P:intra-Golgi vesicle-mediated transport"/>
    <property type="evidence" value="ECO:0007669"/>
    <property type="project" value="TreeGrafter"/>
</dbReference>
<evidence type="ECO:0000256" key="6">
    <source>
        <dbReference type="ARBA" id="ARBA00022892"/>
    </source>
</evidence>
<evidence type="ECO:0000259" key="16">
    <source>
        <dbReference type="Pfam" id="PF14806"/>
    </source>
</evidence>
<keyword evidence="10 12" id="KW-0968">Cytoplasmic vesicle</keyword>
<evidence type="ECO:0000256" key="8">
    <source>
        <dbReference type="ARBA" id="ARBA00023034"/>
    </source>
</evidence>
<feature type="compositionally biased region" description="Low complexity" evidence="13">
    <location>
        <begin position="978"/>
        <end position="990"/>
    </location>
</feature>
<evidence type="ECO:0000259" key="14">
    <source>
        <dbReference type="Pfam" id="PF01602"/>
    </source>
</evidence>
<evidence type="ECO:0000256" key="5">
    <source>
        <dbReference type="ARBA" id="ARBA00022737"/>
    </source>
</evidence>
<dbReference type="RefSeq" id="XP_022668765.1">
    <property type="nucleotide sequence ID" value="XM_022813030.1"/>
</dbReference>
<evidence type="ECO:0000256" key="1">
    <source>
        <dbReference type="ARBA" id="ARBA00004255"/>
    </source>
</evidence>
<evidence type="ECO:0000313" key="18">
    <source>
        <dbReference type="Proteomes" id="UP000594260"/>
    </source>
</evidence>
<feature type="domain" description="Clathrin/coatomer adaptor adaptin-like N-terminal" evidence="14">
    <location>
        <begin position="21"/>
        <end position="466"/>
    </location>
</feature>
<dbReference type="GeneID" id="111253528"/>
<dbReference type="Proteomes" id="UP000594260">
    <property type="component" value="Unplaced"/>
</dbReference>
<dbReference type="Gene3D" id="1.25.10.10">
    <property type="entry name" value="Leucine-rich Repeat Variant"/>
    <property type="match status" value="1"/>
</dbReference>
<keyword evidence="18" id="KW-1185">Reference proteome</keyword>
<dbReference type="SUPFAM" id="SSF48371">
    <property type="entry name" value="ARM repeat"/>
    <property type="match status" value="1"/>
</dbReference>
<feature type="domain" description="Coatomer beta subunit C-terminal" evidence="15">
    <location>
        <begin position="681"/>
        <end position="823"/>
    </location>
</feature>
<dbReference type="InterPro" id="IPR011989">
    <property type="entry name" value="ARM-like"/>
</dbReference>
<dbReference type="InterPro" id="IPR011710">
    <property type="entry name" value="Coatomer_bsu_C"/>
</dbReference>
<keyword evidence="8 12" id="KW-0333">Golgi apparatus</keyword>
<comment type="subcellular location">
    <subcellularLocation>
        <location evidence="12">Cytoplasm</location>
    </subcellularLocation>
    <subcellularLocation>
        <location evidence="1 12">Golgi apparatus membrane</location>
        <topology evidence="1 12">Peripheral membrane protein</topology>
        <orientation evidence="1 12">Cytoplasmic side</orientation>
    </subcellularLocation>
    <subcellularLocation>
        <location evidence="12">Cytoplasmic vesicle</location>
        <location evidence="12">COPI-coated vesicle membrane</location>
        <topology evidence="12">Peripheral membrane protein</topology>
        <orientation evidence="12">Cytoplasmic side</orientation>
    </subcellularLocation>
</comment>
<keyword evidence="3 12" id="KW-0813">Transport</keyword>
<dbReference type="InterPro" id="IPR002553">
    <property type="entry name" value="Clathrin/coatomer_adapt-like_N"/>
</dbReference>
<organism evidence="17 18">
    <name type="scientific">Varroa destructor</name>
    <name type="common">Honeybee mite</name>
    <dbReference type="NCBI Taxonomy" id="109461"/>
    <lineage>
        <taxon>Eukaryota</taxon>
        <taxon>Metazoa</taxon>
        <taxon>Ecdysozoa</taxon>
        <taxon>Arthropoda</taxon>
        <taxon>Chelicerata</taxon>
        <taxon>Arachnida</taxon>
        <taxon>Acari</taxon>
        <taxon>Parasitiformes</taxon>
        <taxon>Mesostigmata</taxon>
        <taxon>Gamasina</taxon>
        <taxon>Dermanyssoidea</taxon>
        <taxon>Varroidae</taxon>
        <taxon>Varroa</taxon>
    </lineage>
</organism>
<evidence type="ECO:0000256" key="12">
    <source>
        <dbReference type="PIRNR" id="PIRNR005727"/>
    </source>
</evidence>
<dbReference type="PANTHER" id="PTHR10635">
    <property type="entry name" value="COATOMER SUBUNIT BETA"/>
    <property type="match status" value="1"/>
</dbReference>
<feature type="region of interest" description="Disordered" evidence="13">
    <location>
        <begin position="656"/>
        <end position="679"/>
    </location>
</feature>
<dbReference type="OrthoDB" id="10261439at2759"/>
<keyword evidence="4 12" id="KW-0963">Cytoplasm</keyword>
<reference evidence="17" key="1">
    <citation type="submission" date="2021-01" db="UniProtKB">
        <authorList>
            <consortium name="EnsemblMetazoa"/>
        </authorList>
    </citation>
    <scope>IDENTIFICATION</scope>
</reference>
<dbReference type="GO" id="GO:0000139">
    <property type="term" value="C:Golgi membrane"/>
    <property type="evidence" value="ECO:0007669"/>
    <property type="project" value="UniProtKB-SubCell"/>
</dbReference>
<dbReference type="Pfam" id="PF07718">
    <property type="entry name" value="Coatamer_beta_C"/>
    <property type="match status" value="1"/>
</dbReference>
<dbReference type="EnsemblMetazoa" id="XM_022813030">
    <property type="protein sequence ID" value="XP_022668765"/>
    <property type="gene ID" value="LOC111253528"/>
</dbReference>
<comment type="function">
    <text evidence="12">The coatomer is a cytosolic protein complex that binds to dilysine motifs and reversibly associates with Golgi non-clathrin-coated vesicles, which further mediate biosynthetic protein transport from the ER, via the Golgi up to the trans Golgi network. Coatomer complex is required for budding from Golgi membranes, and is essential for the retrograde Golgi-to-ER transport of dilysine-tagged proteins.</text>
</comment>
<dbReference type="PIRSF" id="PIRSF005727">
    <property type="entry name" value="Coatomer_beta_subunit"/>
    <property type="match status" value="1"/>
</dbReference>
<dbReference type="GO" id="GO:0006886">
    <property type="term" value="P:intracellular protein transport"/>
    <property type="evidence" value="ECO:0007669"/>
    <property type="project" value="InterPro"/>
</dbReference>
<evidence type="ECO:0000256" key="9">
    <source>
        <dbReference type="ARBA" id="ARBA00023136"/>
    </source>
</evidence>
<dbReference type="FunCoup" id="A0A7M7KR82">
    <property type="interactions" value="2120"/>
</dbReference>
<dbReference type="PANTHER" id="PTHR10635:SF0">
    <property type="entry name" value="COATOMER SUBUNIT BETA"/>
    <property type="match status" value="1"/>
</dbReference>
<keyword evidence="6 12" id="KW-0931">ER-Golgi transport</keyword>
<evidence type="ECO:0000256" key="2">
    <source>
        <dbReference type="ARBA" id="ARBA00017024"/>
    </source>
</evidence>
<dbReference type="Pfam" id="PF01602">
    <property type="entry name" value="Adaptin_N"/>
    <property type="match status" value="1"/>
</dbReference>
<keyword evidence="5" id="KW-0677">Repeat</keyword>
<dbReference type="AlphaFoldDB" id="A0A7M7KR82"/>
<feature type="region of interest" description="Disordered" evidence="13">
    <location>
        <begin position="486"/>
        <end position="511"/>
    </location>
</feature>
<dbReference type="InterPro" id="IPR029446">
    <property type="entry name" value="COPB1_appendage_platform_dom"/>
</dbReference>
<dbReference type="GO" id="GO:0030126">
    <property type="term" value="C:COPI vesicle coat"/>
    <property type="evidence" value="ECO:0007669"/>
    <property type="project" value="InterPro"/>
</dbReference>
<evidence type="ECO:0000256" key="7">
    <source>
        <dbReference type="ARBA" id="ARBA00022927"/>
    </source>
</evidence>
<keyword evidence="9 12" id="KW-0472">Membrane</keyword>
<evidence type="ECO:0000256" key="11">
    <source>
        <dbReference type="ARBA" id="ARBA00030841"/>
    </source>
</evidence>
<evidence type="ECO:0000259" key="15">
    <source>
        <dbReference type="Pfam" id="PF07718"/>
    </source>
</evidence>
<evidence type="ECO:0000313" key="17">
    <source>
        <dbReference type="EnsemblMetazoa" id="XP_022668765"/>
    </source>
</evidence>
<proteinExistence type="predicted"/>
<dbReference type="OMA" id="IYKNFDW"/>
<dbReference type="GO" id="GO:0006888">
    <property type="term" value="P:endoplasmic reticulum to Golgi vesicle-mediated transport"/>
    <property type="evidence" value="ECO:0007669"/>
    <property type="project" value="TreeGrafter"/>
</dbReference>
<evidence type="ECO:0000256" key="4">
    <source>
        <dbReference type="ARBA" id="ARBA00022490"/>
    </source>
</evidence>
<dbReference type="KEGG" id="vde:111253528"/>
<dbReference type="CTD" id="32820"/>
<dbReference type="GO" id="GO:0005198">
    <property type="term" value="F:structural molecule activity"/>
    <property type="evidence" value="ECO:0007669"/>
    <property type="project" value="InterPro"/>
</dbReference>
<sequence>MEDGCFTLAAPLEDGDVQEMSIRSDFEKCDLKRQTKALEQLINKMMHGEKFSSAMLMSVIRFLLPTSDHTIKKLLLIYWEIVPKRDANGKLLQEMILVCDAYRKDLQHPNEFIRGSTLRFLCKLQEPELLEPLIPAMTACLQHRHSYVRKNAVLAILQVYRNFSQLIPDAPELIAESLDIEHDQSCRRNAFLALQMLDPDRALNYLAEIADQVERLNEPLQLIIIKFIYEVCHAQPSERGKFIKMVYSLLNSTSPSVKFEAAGVLVTLSQAPAAVRAAAGAYIDLVVRSGDNNVKLIVLDKLISLKDEHGKLLQDIVMDLFRVLGASDLEVRRKALRLALDLVSVKYAPEMVGALGKEIAKSEGATADNTDQRYRELLVKTLHRLAVKYPDLMQEVVPVVLDLLSDSNETVAEAVLTFAREVLHKFEHARSLIIGKLIEVFSLINDDATTHRSALWLLGEYCSTPTQILAFIDCVRDGLGGLPLIENEKEGGIEDDDDQHDKDKDSKVNGSADVPVTVTRVTADGTYATQTALTVETKVDKDKRQPALRQYLHDGDFFIGAALASDLVKASLRYVQLEQDQKAVNEFIACSMLILTSILRYGQSDIPKKPISEDDVKKISMCLKVLMENLYNDQLDLVGQTREALDHMLAIKSDQESRLEEKASAGSRETQANKKETSTGVDDGILFGLLTPKGGASTQKENIFETSLAQAVQGSREINTGDLLKNSKLSKMTQLTGLCDPVYAEAYVQATEFDISLDVVVVNQTSDMLQNCLLELATLGDDLKLLQKPTSVTLAPFDFCNMKATIKVAAADNGTIFGNIVYDVKGTTNVVVLNDIKIDIIDYIVPSVCSDEDFRKMWAEFEWENKVSVNTTLSDLNEYLQSLISATNMACLTPERALQGDCGFLAANLYAKSIFGEHAVANVSIERHSSSPQSQNRYSHITGHIRIRAKSQGMAICIGDKMNQVQRQAIPVVMQPTAQQHQAPNAQLQQMPPMVQASA</sequence>
<comment type="subunit">
    <text evidence="12">Oligomeric complex that consists of at least the alpha, beta, beta', gamma, delta, epsilon and zeta subunits.</text>
</comment>
<keyword evidence="7 12" id="KW-0653">Protein transport</keyword>
<name>A0A7M7KR82_VARDE</name>